<name>A0ABQ8ECK6_BRANA</name>
<evidence type="ECO:0008006" key="7">
    <source>
        <dbReference type="Google" id="ProtNLM"/>
    </source>
</evidence>
<keyword evidence="2" id="KW-0677">Repeat</keyword>
<evidence type="ECO:0000313" key="5">
    <source>
        <dbReference type="EMBL" id="KAH0939354.1"/>
    </source>
</evidence>
<dbReference type="Pfam" id="PF12854">
    <property type="entry name" value="PPR_1"/>
    <property type="match status" value="1"/>
</dbReference>
<dbReference type="PANTHER" id="PTHR47939:SF13">
    <property type="entry name" value="OS03G0201400 PROTEIN"/>
    <property type="match status" value="1"/>
</dbReference>
<evidence type="ECO:0000256" key="1">
    <source>
        <dbReference type="ARBA" id="ARBA00007626"/>
    </source>
</evidence>
<sequence>MFKWLKEITPSQVIKLMIAEKDKEKLISVFDSATAEYANGFLHDQRSFGYTVSRLVSANKIKAAEDRIARMKTENCADSEDVLLLISRGYGRVHMPFDSLRILTVILPTRVTLLFLRFSWKRIRCDLDSYTYGTLISGFCRFGRIDQAKKLFEMMVERDCLPVTYTSMIHYLCGSMNVEEALRYLE</sequence>
<evidence type="ECO:0000313" key="4">
    <source>
        <dbReference type="EMBL" id="KAH0855532.1"/>
    </source>
</evidence>
<proteinExistence type="inferred from homology"/>
<dbReference type="Pfam" id="PF01535">
    <property type="entry name" value="PPR"/>
    <property type="match status" value="1"/>
</dbReference>
<dbReference type="NCBIfam" id="TIGR00756">
    <property type="entry name" value="PPR"/>
    <property type="match status" value="2"/>
</dbReference>
<dbReference type="Proteomes" id="UP000824890">
    <property type="component" value="Unassembled WGS sequence"/>
</dbReference>
<comment type="caution">
    <text evidence="5">The sequence shown here is derived from an EMBL/GenBank/DDBJ whole genome shotgun (WGS) entry which is preliminary data.</text>
</comment>
<dbReference type="PROSITE" id="PS51375">
    <property type="entry name" value="PPR"/>
    <property type="match status" value="1"/>
</dbReference>
<evidence type="ECO:0000256" key="3">
    <source>
        <dbReference type="PROSITE-ProRule" id="PRU00708"/>
    </source>
</evidence>
<gene>
    <name evidence="5" type="ORF">HID58_006815</name>
    <name evidence="4" type="ORF">HID58_007932</name>
</gene>
<comment type="similarity">
    <text evidence="1">Belongs to the PPR family. P subfamily.</text>
</comment>
<dbReference type="Gene3D" id="1.25.40.10">
    <property type="entry name" value="Tetratricopeptide repeat domain"/>
    <property type="match status" value="1"/>
</dbReference>
<evidence type="ECO:0000313" key="6">
    <source>
        <dbReference type="Proteomes" id="UP000824890"/>
    </source>
</evidence>
<protein>
    <recommendedName>
        <fullName evidence="7">Pentatricopeptide repeat-containing protein</fullName>
    </recommendedName>
</protein>
<dbReference type="InterPro" id="IPR011990">
    <property type="entry name" value="TPR-like_helical_dom_sf"/>
</dbReference>
<organism evidence="5 6">
    <name type="scientific">Brassica napus</name>
    <name type="common">Rape</name>
    <dbReference type="NCBI Taxonomy" id="3708"/>
    <lineage>
        <taxon>Eukaryota</taxon>
        <taxon>Viridiplantae</taxon>
        <taxon>Streptophyta</taxon>
        <taxon>Embryophyta</taxon>
        <taxon>Tracheophyta</taxon>
        <taxon>Spermatophyta</taxon>
        <taxon>Magnoliopsida</taxon>
        <taxon>eudicotyledons</taxon>
        <taxon>Gunneridae</taxon>
        <taxon>Pentapetalae</taxon>
        <taxon>rosids</taxon>
        <taxon>malvids</taxon>
        <taxon>Brassicales</taxon>
        <taxon>Brassicaceae</taxon>
        <taxon>Brassiceae</taxon>
        <taxon>Brassica</taxon>
    </lineage>
</organism>
<dbReference type="InterPro" id="IPR002885">
    <property type="entry name" value="PPR_rpt"/>
</dbReference>
<reference evidence="5 6" key="1">
    <citation type="submission" date="2021-05" db="EMBL/GenBank/DDBJ databases">
        <title>Genome Assembly of Synthetic Allotetraploid Brassica napus Reveals Homoeologous Exchanges between Subgenomes.</title>
        <authorList>
            <person name="Davis J.T."/>
        </authorList>
    </citation>
    <scope>NUCLEOTIDE SEQUENCE [LARGE SCALE GENOMIC DNA]</scope>
    <source>
        <strain evidence="6">cv. Da-Ae</strain>
        <tissue evidence="5">Seedling</tissue>
    </source>
</reference>
<dbReference type="InterPro" id="IPR050667">
    <property type="entry name" value="PPR-containing_protein"/>
</dbReference>
<accession>A0ABQ8ECK6</accession>
<dbReference type="PANTHER" id="PTHR47939">
    <property type="entry name" value="MEMBRANE-ASSOCIATED SALT-INDUCIBLE PROTEIN-LIKE"/>
    <property type="match status" value="1"/>
</dbReference>
<evidence type="ECO:0000256" key="2">
    <source>
        <dbReference type="ARBA" id="ARBA00022737"/>
    </source>
</evidence>
<dbReference type="EMBL" id="JAGKQM010000064">
    <property type="protein sequence ID" value="KAH0855532.1"/>
    <property type="molecule type" value="Genomic_DNA"/>
</dbReference>
<dbReference type="EMBL" id="JAGKQM010000002">
    <property type="protein sequence ID" value="KAH0939354.1"/>
    <property type="molecule type" value="Genomic_DNA"/>
</dbReference>
<keyword evidence="6" id="KW-1185">Reference proteome</keyword>
<feature type="repeat" description="PPR" evidence="3">
    <location>
        <begin position="128"/>
        <end position="162"/>
    </location>
</feature>